<proteinExistence type="predicted"/>
<dbReference type="EMBL" id="JBHLWI010000003">
    <property type="protein sequence ID" value="MFC0261374.1"/>
    <property type="molecule type" value="Genomic_DNA"/>
</dbReference>
<accession>A0ABV6FNE1</accession>
<name>A0ABV6FNE1_9BACT</name>
<evidence type="ECO:0000313" key="2">
    <source>
        <dbReference type="Proteomes" id="UP001589797"/>
    </source>
</evidence>
<reference evidence="1 2" key="1">
    <citation type="submission" date="2024-09" db="EMBL/GenBank/DDBJ databases">
        <authorList>
            <person name="Sun Q."/>
            <person name="Mori K."/>
        </authorList>
    </citation>
    <scope>NUCLEOTIDE SEQUENCE [LARGE SCALE GENOMIC DNA]</scope>
    <source>
        <strain evidence="1 2">CCM 7650</strain>
    </source>
</reference>
<dbReference type="RefSeq" id="WP_382385829.1">
    <property type="nucleotide sequence ID" value="NZ_JBHLWI010000003.1"/>
</dbReference>
<gene>
    <name evidence="1" type="ORF">ACFFIP_01675</name>
</gene>
<protein>
    <submittedName>
        <fullName evidence="1">Acyl carrier protein</fullName>
    </submittedName>
</protein>
<organism evidence="1 2">
    <name type="scientific">Fontibacter flavus</name>
    <dbReference type="NCBI Taxonomy" id="654838"/>
    <lineage>
        <taxon>Bacteria</taxon>
        <taxon>Pseudomonadati</taxon>
        <taxon>Bacteroidota</taxon>
        <taxon>Cytophagia</taxon>
        <taxon>Cytophagales</taxon>
        <taxon>Cyclobacteriaceae</taxon>
        <taxon>Fontibacter</taxon>
    </lineage>
</organism>
<evidence type="ECO:0000313" key="1">
    <source>
        <dbReference type="EMBL" id="MFC0261374.1"/>
    </source>
</evidence>
<sequence length="78" mass="9064">MSNINKKKKAIDIFRSYGIPLTGKRKTANFFHELHMDKIFVDGLIFELELELEKIIESEKLHKLESPSMVLEELFAAV</sequence>
<keyword evidence="2" id="KW-1185">Reference proteome</keyword>
<comment type="caution">
    <text evidence="1">The sequence shown here is derived from an EMBL/GenBank/DDBJ whole genome shotgun (WGS) entry which is preliminary data.</text>
</comment>
<dbReference type="Proteomes" id="UP001589797">
    <property type="component" value="Unassembled WGS sequence"/>
</dbReference>